<dbReference type="Pfam" id="PF13673">
    <property type="entry name" value="Acetyltransf_10"/>
    <property type="match status" value="1"/>
</dbReference>
<dbReference type="GO" id="GO:0016747">
    <property type="term" value="F:acyltransferase activity, transferring groups other than amino-acyl groups"/>
    <property type="evidence" value="ECO:0007669"/>
    <property type="project" value="InterPro"/>
</dbReference>
<dbReference type="OrthoDB" id="9796171at2"/>
<dbReference type="CDD" id="cd04301">
    <property type="entry name" value="NAT_SF"/>
    <property type="match status" value="1"/>
</dbReference>
<dbReference type="InterPro" id="IPR050832">
    <property type="entry name" value="Bact_Acetyltransf"/>
</dbReference>
<dbReference type="InterPro" id="IPR016181">
    <property type="entry name" value="Acyl_CoA_acyltransferase"/>
</dbReference>
<feature type="domain" description="N-acetyltransferase" evidence="3">
    <location>
        <begin position="1"/>
        <end position="138"/>
    </location>
</feature>
<protein>
    <submittedName>
        <fullName evidence="4">Putative N-acetyltransferase YjcF</fullName>
        <ecNumber evidence="4">2.3.1.-</ecNumber>
    </submittedName>
</protein>
<dbReference type="InterPro" id="IPR000182">
    <property type="entry name" value="GNAT_dom"/>
</dbReference>
<dbReference type="AlphaFoldDB" id="A0A3P5X514"/>
<accession>A0A3P5X514</accession>
<sequence>MIVGPTTDLAACHALRRRVFIEEQLVSEAEELDGLDEGALHLLAQIDGRPVGTARILIRGETGKIGRVCVLAEARGQGIGAALMRAALAELRTLPGMTRAKLGAQIHALGFYEALGFRAFGPEYDDAGIAHRDMELML</sequence>
<evidence type="ECO:0000313" key="4">
    <source>
        <dbReference type="EMBL" id="VDC23259.1"/>
    </source>
</evidence>
<keyword evidence="1 4" id="KW-0808">Transferase</keyword>
<organism evidence="4 5">
    <name type="scientific">Pseudogemmobacter humi</name>
    <dbReference type="NCBI Taxonomy" id="2483812"/>
    <lineage>
        <taxon>Bacteria</taxon>
        <taxon>Pseudomonadati</taxon>
        <taxon>Pseudomonadota</taxon>
        <taxon>Alphaproteobacteria</taxon>
        <taxon>Rhodobacterales</taxon>
        <taxon>Paracoccaceae</taxon>
        <taxon>Pseudogemmobacter</taxon>
    </lineage>
</organism>
<dbReference type="PANTHER" id="PTHR43877">
    <property type="entry name" value="AMINOALKYLPHOSPHONATE N-ACETYLTRANSFERASE-RELATED-RELATED"/>
    <property type="match status" value="1"/>
</dbReference>
<dbReference type="EC" id="2.3.1.-" evidence="4"/>
<gene>
    <name evidence="4" type="primary">yjcF</name>
    <name evidence="4" type="ORF">XINFAN_00953</name>
</gene>
<dbReference type="Gene3D" id="3.40.630.30">
    <property type="match status" value="1"/>
</dbReference>
<dbReference type="PROSITE" id="PS51186">
    <property type="entry name" value="GNAT"/>
    <property type="match status" value="1"/>
</dbReference>
<dbReference type="SUPFAM" id="SSF55729">
    <property type="entry name" value="Acyl-CoA N-acyltransferases (Nat)"/>
    <property type="match status" value="1"/>
</dbReference>
<name>A0A3P5X514_9RHOB</name>
<evidence type="ECO:0000256" key="2">
    <source>
        <dbReference type="ARBA" id="ARBA00023315"/>
    </source>
</evidence>
<keyword evidence="2 4" id="KW-0012">Acyltransferase</keyword>
<evidence type="ECO:0000313" key="5">
    <source>
        <dbReference type="Proteomes" id="UP000277498"/>
    </source>
</evidence>
<proteinExistence type="predicted"/>
<dbReference type="Proteomes" id="UP000277498">
    <property type="component" value="Unassembled WGS sequence"/>
</dbReference>
<keyword evidence="5" id="KW-1185">Reference proteome</keyword>
<evidence type="ECO:0000256" key="1">
    <source>
        <dbReference type="ARBA" id="ARBA00022679"/>
    </source>
</evidence>
<dbReference type="EMBL" id="UXAW01000048">
    <property type="protein sequence ID" value="VDC23259.1"/>
    <property type="molecule type" value="Genomic_DNA"/>
</dbReference>
<reference evidence="4 5" key="1">
    <citation type="submission" date="2018-11" db="EMBL/GenBank/DDBJ databases">
        <authorList>
            <person name="Criscuolo A."/>
        </authorList>
    </citation>
    <scope>NUCLEOTIDE SEQUENCE [LARGE SCALE GENOMIC DNA]</scope>
    <source>
        <strain evidence="4">ACIP111625</strain>
    </source>
</reference>
<evidence type="ECO:0000259" key="3">
    <source>
        <dbReference type="PROSITE" id="PS51186"/>
    </source>
</evidence>